<feature type="transmembrane region" description="Helical" evidence="1">
    <location>
        <begin position="42"/>
        <end position="68"/>
    </location>
</feature>
<organism evidence="2 3">
    <name type="scientific">Acanthosepion pharaonis</name>
    <name type="common">Pharaoh cuttlefish</name>
    <name type="synonym">Sepia pharaonis</name>
    <dbReference type="NCBI Taxonomy" id="158019"/>
    <lineage>
        <taxon>Eukaryota</taxon>
        <taxon>Metazoa</taxon>
        <taxon>Spiralia</taxon>
        <taxon>Lophotrochozoa</taxon>
        <taxon>Mollusca</taxon>
        <taxon>Cephalopoda</taxon>
        <taxon>Coleoidea</taxon>
        <taxon>Decapodiformes</taxon>
        <taxon>Sepiida</taxon>
        <taxon>Sepiina</taxon>
        <taxon>Sepiidae</taxon>
        <taxon>Acanthosepion</taxon>
    </lineage>
</organism>
<sequence>MLYHYSFYQTISLISLTSLSTSVSYIPIIIDPLPLSLPLLYLPQYVISLFFLSDSFFYLSRFFIYLIFISIRPFPFSLSLSACLSVCLSLSLSLSLSLLSTSFSISTSILYISINIINPHLFSPLPILSIYLLLTFLTSPVNFFMYVSLLLYVFLHFLFLFASDYSKDRNFLISLLAFLNNEIGSTRLGSCCKFF</sequence>
<dbReference type="Proteomes" id="UP000597762">
    <property type="component" value="Unassembled WGS sequence"/>
</dbReference>
<feature type="transmembrane region" description="Helical" evidence="1">
    <location>
        <begin position="74"/>
        <end position="99"/>
    </location>
</feature>
<accession>A0A812BV35</accession>
<evidence type="ECO:0000313" key="3">
    <source>
        <dbReference type="Proteomes" id="UP000597762"/>
    </source>
</evidence>
<feature type="transmembrane region" description="Helical" evidence="1">
    <location>
        <begin position="120"/>
        <end position="137"/>
    </location>
</feature>
<keyword evidence="3" id="KW-1185">Reference proteome</keyword>
<feature type="transmembrane region" description="Helical" evidence="1">
    <location>
        <begin position="6"/>
        <end position="30"/>
    </location>
</feature>
<keyword evidence="1" id="KW-0812">Transmembrane</keyword>
<evidence type="ECO:0000256" key="1">
    <source>
        <dbReference type="SAM" id="Phobius"/>
    </source>
</evidence>
<evidence type="ECO:0000313" key="2">
    <source>
        <dbReference type="EMBL" id="CAE1240340.1"/>
    </source>
</evidence>
<keyword evidence="1" id="KW-1133">Transmembrane helix</keyword>
<dbReference type="EMBL" id="CAHIKZ030000822">
    <property type="protein sequence ID" value="CAE1240340.1"/>
    <property type="molecule type" value="Genomic_DNA"/>
</dbReference>
<name>A0A812BV35_ACAPH</name>
<feature type="transmembrane region" description="Helical" evidence="1">
    <location>
        <begin position="143"/>
        <end position="162"/>
    </location>
</feature>
<gene>
    <name evidence="2" type="ORF">SPHA_22267</name>
</gene>
<reference evidence="2" key="1">
    <citation type="submission" date="2021-01" db="EMBL/GenBank/DDBJ databases">
        <authorList>
            <person name="Li R."/>
            <person name="Bekaert M."/>
        </authorList>
    </citation>
    <scope>NUCLEOTIDE SEQUENCE</scope>
    <source>
        <strain evidence="2">Farmed</strain>
    </source>
</reference>
<comment type="caution">
    <text evidence="2">The sequence shown here is derived from an EMBL/GenBank/DDBJ whole genome shotgun (WGS) entry which is preliminary data.</text>
</comment>
<proteinExistence type="predicted"/>
<dbReference type="AlphaFoldDB" id="A0A812BV35"/>
<protein>
    <submittedName>
        <fullName evidence="2">Uncharacterized protein</fullName>
    </submittedName>
</protein>
<keyword evidence="1" id="KW-0472">Membrane</keyword>